<reference evidence="10 11" key="1">
    <citation type="submission" date="2024-04" db="EMBL/GenBank/DDBJ databases">
        <title>Defined microbial consortia suppress multidrug-resistant proinflammatory Enterobacteriaceae via ecological control.</title>
        <authorList>
            <person name="Furuichi M."/>
            <person name="Kawaguchi T."/>
            <person name="Pust M."/>
            <person name="Yasuma K."/>
            <person name="Plichta D."/>
            <person name="Hasegawa N."/>
            <person name="Ohya T."/>
            <person name="Bhattarai S."/>
            <person name="Sasajima S."/>
            <person name="Aoto Y."/>
            <person name="Tuganbaev T."/>
            <person name="Yaginuma M."/>
            <person name="Ueda M."/>
            <person name="Okahashi N."/>
            <person name="Amafuji K."/>
            <person name="Kiridooshi Y."/>
            <person name="Sugita K."/>
            <person name="Strazar M."/>
            <person name="Skelly A."/>
            <person name="Suda W."/>
            <person name="Hattori M."/>
            <person name="Nakamoto N."/>
            <person name="Caballero S."/>
            <person name="Norman J."/>
            <person name="Olle B."/>
            <person name="Tanoue T."/>
            <person name="Arita M."/>
            <person name="Bucci V."/>
            <person name="Atarashi K."/>
            <person name="Xavier R."/>
            <person name="Honda K."/>
        </authorList>
    </citation>
    <scope>NUCLEOTIDE SEQUENCE [LARGE SCALE GENOMIC DNA]</scope>
    <source>
        <strain evidence="11">k04-0078-D8-1</strain>
    </source>
</reference>
<dbReference type="GO" id="GO:0005524">
    <property type="term" value="F:ATP binding"/>
    <property type="evidence" value="ECO:0007669"/>
    <property type="project" value="UniProtKB-KW"/>
</dbReference>
<dbReference type="PROSITE" id="PS50893">
    <property type="entry name" value="ABC_TRANSPORTER_2"/>
    <property type="match status" value="1"/>
</dbReference>
<evidence type="ECO:0000256" key="4">
    <source>
        <dbReference type="ARBA" id="ARBA00022840"/>
    </source>
</evidence>
<comment type="subcellular location">
    <subcellularLocation>
        <location evidence="1">Cell membrane</location>
        <topology evidence="1">Multi-pass membrane protein</topology>
    </subcellularLocation>
</comment>
<dbReference type="PANTHER" id="PTHR43394:SF1">
    <property type="entry name" value="ATP-BINDING CASSETTE SUB-FAMILY B MEMBER 10, MITOCHONDRIAL"/>
    <property type="match status" value="1"/>
</dbReference>
<keyword evidence="3" id="KW-0547">Nucleotide-binding</keyword>
<comment type="caution">
    <text evidence="10">The sequence shown here is derived from an EMBL/GenBank/DDBJ whole genome shotgun (WGS) entry which is preliminary data.</text>
</comment>
<name>A0ABQ0BFQ9_9FIRM</name>
<dbReference type="EMBL" id="BAABYW010000001">
    <property type="protein sequence ID" value="GAA6410287.1"/>
    <property type="molecule type" value="Genomic_DNA"/>
</dbReference>
<keyword evidence="4 10" id="KW-0067">ATP-binding</keyword>
<evidence type="ECO:0000259" key="8">
    <source>
        <dbReference type="PROSITE" id="PS50893"/>
    </source>
</evidence>
<dbReference type="Pfam" id="PF00664">
    <property type="entry name" value="ABC_membrane"/>
    <property type="match status" value="1"/>
</dbReference>
<feature type="domain" description="ABC transmembrane type-1" evidence="9">
    <location>
        <begin position="22"/>
        <end position="296"/>
    </location>
</feature>
<evidence type="ECO:0000313" key="11">
    <source>
        <dbReference type="Proteomes" id="UP001600943"/>
    </source>
</evidence>
<dbReference type="InterPro" id="IPR003593">
    <property type="entry name" value="AAA+_ATPase"/>
</dbReference>
<dbReference type="Gene3D" id="3.40.50.300">
    <property type="entry name" value="P-loop containing nucleotide triphosphate hydrolases"/>
    <property type="match status" value="1"/>
</dbReference>
<dbReference type="InterPro" id="IPR039421">
    <property type="entry name" value="Type_1_exporter"/>
</dbReference>
<gene>
    <name evidence="10" type="ORF">K040078D81_44040</name>
</gene>
<proteinExistence type="predicted"/>
<evidence type="ECO:0000256" key="2">
    <source>
        <dbReference type="ARBA" id="ARBA00022692"/>
    </source>
</evidence>
<dbReference type="SMART" id="SM00382">
    <property type="entry name" value="AAA"/>
    <property type="match status" value="1"/>
</dbReference>
<dbReference type="SUPFAM" id="SSF52540">
    <property type="entry name" value="P-loop containing nucleoside triphosphate hydrolases"/>
    <property type="match status" value="1"/>
</dbReference>
<dbReference type="Proteomes" id="UP001600943">
    <property type="component" value="Unassembled WGS sequence"/>
</dbReference>
<feature type="transmembrane region" description="Helical" evidence="7">
    <location>
        <begin position="58"/>
        <end position="76"/>
    </location>
</feature>
<dbReference type="PANTHER" id="PTHR43394">
    <property type="entry name" value="ATP-DEPENDENT PERMEASE MDL1, MITOCHONDRIAL"/>
    <property type="match status" value="1"/>
</dbReference>
<dbReference type="InterPro" id="IPR003439">
    <property type="entry name" value="ABC_transporter-like_ATP-bd"/>
</dbReference>
<dbReference type="InterPro" id="IPR027417">
    <property type="entry name" value="P-loop_NTPase"/>
</dbReference>
<evidence type="ECO:0000256" key="7">
    <source>
        <dbReference type="SAM" id="Phobius"/>
    </source>
</evidence>
<feature type="domain" description="ABC transporter" evidence="8">
    <location>
        <begin position="336"/>
        <end position="545"/>
    </location>
</feature>
<sequence length="546" mass="61287">MGNIKSLFKLKTYLKKYRIKLIIGILGTIISPLLAVPVPYMIGYIVDNVLIKTKNFKLFGSTVIIILLLYIFSYLISMGAKVLISYCGNYLVNDISVSIIKKIMDLPMNYMRKKEKGYMQERISECDSIANIFSTAIISAIASVLTIIFTIIIMFRIDMILSISTILLCPIFYLISKATTTGFAKSTYKKMESSAILNGEYFEIINGIEHVKIYGGKGIQLSKVKNKIAEVTRSGYKQNKYMIFLTENINILNNIGTLLILFLAGVLIFKGNFTVGLYTSFSIYSNKIFGCTQQLAATGITLKPVCISIERIFEILEMKGESEINTTSLKEKITQIEFKNICFKYGDDSSEILRNLNFTLHGGEKVLLSGENGSGKTTVVKLLLQFYQPTSGKIVLNKCVDLNCVNCDSLREKIAIVSQDTFLFKGTVLDNILYGQIEKNKNDVKYLIKMLQLESYIDRLPDGLDTIIQNSEGISGGQAQTIAFIRALLQKKDVIILDEPLSNLDVKTKKIFTDILRIMDYPGILIVISHDVEGLEFINKNIKLVS</sequence>
<dbReference type="RefSeq" id="WP_390408598.1">
    <property type="nucleotide sequence ID" value="NZ_BAABYW010000001.1"/>
</dbReference>
<keyword evidence="5 7" id="KW-1133">Transmembrane helix</keyword>
<evidence type="ECO:0000259" key="9">
    <source>
        <dbReference type="PROSITE" id="PS50929"/>
    </source>
</evidence>
<protein>
    <submittedName>
        <fullName evidence="10">ABC transporter ATP-binding protein</fullName>
    </submittedName>
</protein>
<dbReference type="InterPro" id="IPR036640">
    <property type="entry name" value="ABC1_TM_sf"/>
</dbReference>
<evidence type="ECO:0000256" key="3">
    <source>
        <dbReference type="ARBA" id="ARBA00022741"/>
    </source>
</evidence>
<feature type="transmembrane region" description="Helical" evidence="7">
    <location>
        <begin position="129"/>
        <end position="153"/>
    </location>
</feature>
<accession>A0ABQ0BFQ9</accession>
<keyword evidence="2 7" id="KW-0812">Transmembrane</keyword>
<keyword evidence="11" id="KW-1185">Reference proteome</keyword>
<organism evidence="10 11">
    <name type="scientific">Blautia hominis</name>
    <dbReference type="NCBI Taxonomy" id="2025493"/>
    <lineage>
        <taxon>Bacteria</taxon>
        <taxon>Bacillati</taxon>
        <taxon>Bacillota</taxon>
        <taxon>Clostridia</taxon>
        <taxon>Lachnospirales</taxon>
        <taxon>Lachnospiraceae</taxon>
        <taxon>Blautia</taxon>
    </lineage>
</organism>
<dbReference type="InterPro" id="IPR011527">
    <property type="entry name" value="ABC1_TM_dom"/>
</dbReference>
<dbReference type="CDD" id="cd07346">
    <property type="entry name" value="ABC_6TM_exporters"/>
    <property type="match status" value="1"/>
</dbReference>
<feature type="transmembrane region" description="Helical" evidence="7">
    <location>
        <begin position="159"/>
        <end position="176"/>
    </location>
</feature>
<feature type="transmembrane region" description="Helical" evidence="7">
    <location>
        <begin position="21"/>
        <end position="46"/>
    </location>
</feature>
<evidence type="ECO:0000256" key="6">
    <source>
        <dbReference type="ARBA" id="ARBA00023136"/>
    </source>
</evidence>
<evidence type="ECO:0000256" key="1">
    <source>
        <dbReference type="ARBA" id="ARBA00004651"/>
    </source>
</evidence>
<evidence type="ECO:0000256" key="5">
    <source>
        <dbReference type="ARBA" id="ARBA00022989"/>
    </source>
</evidence>
<dbReference type="SUPFAM" id="SSF90123">
    <property type="entry name" value="ABC transporter transmembrane region"/>
    <property type="match status" value="1"/>
</dbReference>
<keyword evidence="6 7" id="KW-0472">Membrane</keyword>
<dbReference type="PROSITE" id="PS50929">
    <property type="entry name" value="ABC_TM1F"/>
    <property type="match status" value="1"/>
</dbReference>
<evidence type="ECO:0000313" key="10">
    <source>
        <dbReference type="EMBL" id="GAA6410287.1"/>
    </source>
</evidence>
<dbReference type="Gene3D" id="1.20.1560.10">
    <property type="entry name" value="ABC transporter type 1, transmembrane domain"/>
    <property type="match status" value="1"/>
</dbReference>
<dbReference type="Pfam" id="PF00005">
    <property type="entry name" value="ABC_tran"/>
    <property type="match status" value="1"/>
</dbReference>
<feature type="transmembrane region" description="Helical" evidence="7">
    <location>
        <begin position="251"/>
        <end position="269"/>
    </location>
</feature>